<dbReference type="EMBL" id="SMBI01000003">
    <property type="protein sequence ID" value="TCU27015.1"/>
    <property type="molecule type" value="Genomic_DNA"/>
</dbReference>
<organism evidence="1 2">
    <name type="scientific">Rhizobium laguerreae</name>
    <dbReference type="NCBI Taxonomy" id="1076926"/>
    <lineage>
        <taxon>Bacteria</taxon>
        <taxon>Pseudomonadati</taxon>
        <taxon>Pseudomonadota</taxon>
        <taxon>Alphaproteobacteria</taxon>
        <taxon>Hyphomicrobiales</taxon>
        <taxon>Rhizobiaceae</taxon>
        <taxon>Rhizobium/Agrobacterium group</taxon>
        <taxon>Rhizobium</taxon>
    </lineage>
</organism>
<name>A0AAX2QQA1_9HYPH</name>
<protein>
    <submittedName>
        <fullName evidence="1">Uncharacterized protein</fullName>
    </submittedName>
</protein>
<comment type="caution">
    <text evidence="1">The sequence shown here is derived from an EMBL/GenBank/DDBJ whole genome shotgun (WGS) entry which is preliminary data.</text>
</comment>
<evidence type="ECO:0000313" key="1">
    <source>
        <dbReference type="EMBL" id="TCU27015.1"/>
    </source>
</evidence>
<sequence length="49" mass="5723">MNSHDRNRRKPAAAGRFLEGWLSDYQASIAGEANFLRTWETERCVERLL</sequence>
<accession>A0AAX2QQA1</accession>
<evidence type="ECO:0000313" key="2">
    <source>
        <dbReference type="Proteomes" id="UP000295021"/>
    </source>
</evidence>
<gene>
    <name evidence="1" type="ORF">EV131_10345</name>
</gene>
<proteinExistence type="predicted"/>
<dbReference type="AlphaFoldDB" id="A0AAX2QQA1"/>
<reference evidence="1 2" key="1">
    <citation type="submission" date="2019-03" db="EMBL/GenBank/DDBJ databases">
        <title>Genomic Encyclopedia of Type Strains, Phase IV (KMG-V): Genome sequencing to study the core and pangenomes of soil and plant-associated prokaryotes.</title>
        <authorList>
            <person name="Whitman W."/>
        </authorList>
    </citation>
    <scope>NUCLEOTIDE SEQUENCE [LARGE SCALE GENOMIC DNA]</scope>
    <source>
        <strain evidence="1 2">FB403</strain>
    </source>
</reference>
<dbReference type="Proteomes" id="UP000295021">
    <property type="component" value="Unassembled WGS sequence"/>
</dbReference>